<evidence type="ECO:0000313" key="3">
    <source>
        <dbReference type="Proteomes" id="UP000017861"/>
    </source>
</evidence>
<accession>V5AIG0</accession>
<protein>
    <submittedName>
        <fullName evidence="2">Myosin heavy chain</fullName>
    </submittedName>
</protein>
<evidence type="ECO:0000313" key="2">
    <source>
        <dbReference type="EMBL" id="ESS60415.1"/>
    </source>
</evidence>
<dbReference type="Proteomes" id="UP000017861">
    <property type="component" value="Unassembled WGS sequence"/>
</dbReference>
<sequence>MMDSPLKSGSKEKEKSSSSSSSGGDHHCPFSSLHSLITQTCGVQKSFSHKIVWPLASLQPAASIQPKEHTRKPQIAMGGKKERKTIKDPTALVRRRNDTLFAQVVVKSARAKEIQARANSDLTGGYCAPLRLFRQLLFQPKEEDWRNVILAAKSCCIGGQQNKSSHIANVRWATPPHFHVIIARLRTCVSSRTPSFLKKPFCRSPQMQWTLESNKPGLAIAVSLTNYLQ</sequence>
<proteinExistence type="predicted"/>
<evidence type="ECO:0000256" key="1">
    <source>
        <dbReference type="SAM" id="MobiDB-lite"/>
    </source>
</evidence>
<dbReference type="AlphaFoldDB" id="V5AIG0"/>
<gene>
    <name evidence="2" type="ORF">TCDM_12061</name>
</gene>
<reference evidence="2 3" key="1">
    <citation type="journal article" date="2014" name="Genome Announc.">
        <title>Trypanosoma cruzi Clone Dm28c Draft Genome Sequence.</title>
        <authorList>
            <person name="Grisard E.C."/>
            <person name="Teixeira S.M."/>
            <person name="de Almeida L.G."/>
            <person name="Stoco P.H."/>
            <person name="Gerber A.L."/>
            <person name="Talavera-Lopez C."/>
            <person name="Lima O.C."/>
            <person name="Andersson B."/>
            <person name="de Vasconcelos A.T."/>
        </authorList>
    </citation>
    <scope>NUCLEOTIDE SEQUENCE [LARGE SCALE GENOMIC DNA]</scope>
    <source>
        <strain evidence="2 3">Dm28c</strain>
    </source>
</reference>
<name>V5AIG0_TRYCR</name>
<comment type="caution">
    <text evidence="2">The sequence shown here is derived from an EMBL/GenBank/DDBJ whole genome shotgun (WGS) entry which is preliminary data.</text>
</comment>
<dbReference type="VEuPathDB" id="TriTrypDB:TCDM_12061"/>
<feature type="region of interest" description="Disordered" evidence="1">
    <location>
        <begin position="63"/>
        <end position="85"/>
    </location>
</feature>
<organism evidence="2 3">
    <name type="scientific">Trypanosoma cruzi Dm28c</name>
    <dbReference type="NCBI Taxonomy" id="1416333"/>
    <lineage>
        <taxon>Eukaryota</taxon>
        <taxon>Discoba</taxon>
        <taxon>Euglenozoa</taxon>
        <taxon>Kinetoplastea</taxon>
        <taxon>Metakinetoplastina</taxon>
        <taxon>Trypanosomatida</taxon>
        <taxon>Trypanosomatidae</taxon>
        <taxon>Trypanosoma</taxon>
        <taxon>Schizotrypanum</taxon>
    </lineage>
</organism>
<dbReference type="EMBL" id="AYLP01000479">
    <property type="protein sequence ID" value="ESS60415.1"/>
    <property type="molecule type" value="Genomic_DNA"/>
</dbReference>
<feature type="region of interest" description="Disordered" evidence="1">
    <location>
        <begin position="1"/>
        <end position="26"/>
    </location>
</feature>